<dbReference type="GO" id="GO:0005634">
    <property type="term" value="C:nucleus"/>
    <property type="evidence" value="ECO:0007669"/>
    <property type="project" value="TreeGrafter"/>
</dbReference>
<dbReference type="Proteomes" id="UP000015105">
    <property type="component" value="Chromosome 7D"/>
</dbReference>
<reference evidence="5" key="2">
    <citation type="journal article" date="2017" name="Nat. Plants">
        <title>The Aegilops tauschii genome reveals multiple impacts of transposons.</title>
        <authorList>
            <person name="Zhao G."/>
            <person name="Zou C."/>
            <person name="Li K."/>
            <person name="Wang K."/>
            <person name="Li T."/>
            <person name="Gao L."/>
            <person name="Zhang X."/>
            <person name="Wang H."/>
            <person name="Yang Z."/>
            <person name="Liu X."/>
            <person name="Jiang W."/>
            <person name="Mao L."/>
            <person name="Kong X."/>
            <person name="Jiao Y."/>
            <person name="Jia J."/>
        </authorList>
    </citation>
    <scope>NUCLEOTIDE SEQUENCE [LARGE SCALE GENOMIC DNA]</scope>
    <source>
        <strain evidence="5">cv. AL8/78</strain>
    </source>
</reference>
<dbReference type="Gramene" id="AET7Gv20632900.2">
    <property type="protein sequence ID" value="AET7Gv20632900.2"/>
    <property type="gene ID" value="AET7Gv20632900"/>
</dbReference>
<feature type="compositionally biased region" description="Basic and acidic residues" evidence="2">
    <location>
        <begin position="930"/>
        <end position="939"/>
    </location>
</feature>
<feature type="compositionally biased region" description="Low complexity" evidence="2">
    <location>
        <begin position="123"/>
        <end position="132"/>
    </location>
</feature>
<evidence type="ECO:0000256" key="1">
    <source>
        <dbReference type="ARBA" id="ARBA00009085"/>
    </source>
</evidence>
<dbReference type="InterPro" id="IPR018200">
    <property type="entry name" value="USP_CS"/>
</dbReference>
<dbReference type="GO" id="GO:0005829">
    <property type="term" value="C:cytosol"/>
    <property type="evidence" value="ECO:0007669"/>
    <property type="project" value="TreeGrafter"/>
</dbReference>
<feature type="compositionally biased region" description="Low complexity" evidence="2">
    <location>
        <begin position="42"/>
        <end position="54"/>
    </location>
</feature>
<accession>A0A453RLX9</accession>
<name>A0A453RLX9_AEGTS</name>
<dbReference type="InterPro" id="IPR050164">
    <property type="entry name" value="Peptidase_C19"/>
</dbReference>
<feature type="region of interest" description="Disordered" evidence="2">
    <location>
        <begin position="108"/>
        <end position="134"/>
    </location>
</feature>
<feature type="region of interest" description="Disordered" evidence="2">
    <location>
        <begin position="74"/>
        <end position="93"/>
    </location>
</feature>
<feature type="compositionally biased region" description="Basic and acidic residues" evidence="2">
    <location>
        <begin position="901"/>
        <end position="913"/>
    </location>
</feature>
<reference evidence="4" key="5">
    <citation type="journal article" date="2021" name="G3 (Bethesda)">
        <title>Aegilops tauschii genome assembly Aet v5.0 features greater sequence contiguity and improved annotation.</title>
        <authorList>
            <person name="Wang L."/>
            <person name="Zhu T."/>
            <person name="Rodriguez J.C."/>
            <person name="Deal K.R."/>
            <person name="Dubcovsky J."/>
            <person name="McGuire P.E."/>
            <person name="Lux T."/>
            <person name="Spannagl M."/>
            <person name="Mayer K.F.X."/>
            <person name="Baldrich P."/>
            <person name="Meyers B.C."/>
            <person name="Huo N."/>
            <person name="Gu Y.Q."/>
            <person name="Zhou H."/>
            <person name="Devos K.M."/>
            <person name="Bennetzen J.L."/>
            <person name="Unver T."/>
            <person name="Budak H."/>
            <person name="Gulick P.J."/>
            <person name="Galiba G."/>
            <person name="Kalapos B."/>
            <person name="Nelson D.R."/>
            <person name="Li P."/>
            <person name="You F.M."/>
            <person name="Luo M.C."/>
            <person name="Dvorak J."/>
        </authorList>
    </citation>
    <scope>NUCLEOTIDE SEQUENCE [LARGE SCALE GENOMIC DNA]</scope>
    <source>
        <strain evidence="4">cv. AL8/78</strain>
    </source>
</reference>
<sequence length="1167" mass="128500">AVRMAASAPRPAHQTSPGATVPRPAKPPPSLSPPRCPRRCSARSSSLAASPPTPLLRSVLFPRRLLTAGVMVEEKRERAEEASESPQKSPRLDPLAAACPGCSAASASPTGWSEWPSSEEAEAATSSDSTVDSMDDSGRCDHILFDLDMIVHELKVANQVLKEPWKCQRRNCNTTWKGASEDDQGMMKCIDCAYFFCSGWPVDIENPQGHARWHAGEHQHWVAQWCDEPNLGYCFLCARPMRLSDLSEDDYAVAARNEKDQQMPGDSAAKDGWGTMAGVVKDDWGTMASIAKEGCETGAENPQNPPPMDLLLLASAAENMQKYPHLDLPASEALVLSSESPSTGEAEETSDCTYDIGSCEHLFKDREELDDMVLDIKTAEKLPECEHFLCTTTCTWRGAAARFMVCTECTSTFCTGEKGGMENPQGHARLHATRDYHWVALWYDEPYKGYCFECGHVLKLGQDKLSDDEWAAVARNKRDERAMSASNGWDEWGTAAKSYTKDLWAIVTGDDASGYSNGNGCVIRGLPNLGNTCYMNALLQCLLALGELRTRILGPGARLGRIGLHLKQLFVETSSTNDARRALDPEMLLKDMRVFNPQFKGSLMQDSQEFLASLRSALEEETKDLNKLHGGAEFHAIGNSIFGGWLRQTLYCISCPTKSVLGLQFDELQLALPSKDCPARSVTLPPMTRSRGSPTKSRKELFQQTDKTDEEKIQTIAEGGDSQFPGSEFGNEAIEKTPKPLQVDSTEVEDVAHGRLQTQKNDVPREIIEVPIKVLDFIPNLFDDTERTDESIVDPHGPEDTGPPPLVDIEAKENTYSVEFTTEDKGRAQSSDITDDEAVHMNSVASLEDCLTLLCYCPVGWKCDNCSKVVELPRKNGSENGEPMIASTNVNPTVEGDQTELSDRKTCPSERSNDLNSLSVHYTSPSRQTHGSDAHHQVILSEDRISEEITSGMSYDEKNSASCSTTNKKSESHEVVQEAAPSSFPTDKQTDLLSAQDSQDTSDQNLGSGKQVKLDDHSVQQVEENRIEQKYETGGFQIQLITKLPPVLTIQLKRFTNALSKVRGHVSFKEILHAGPFMDPSSEDKGNSSYRLVGVIEHRGHALSTGHYVAYVRAGRKQQSSGSSSWVCASDRDIKEVPLEEVLGCEAYMLFYERMDDRGISGSLATN</sequence>
<evidence type="ECO:0000256" key="2">
    <source>
        <dbReference type="SAM" id="MobiDB-lite"/>
    </source>
</evidence>
<feature type="compositionally biased region" description="Pro residues" evidence="2">
    <location>
        <begin position="24"/>
        <end position="35"/>
    </location>
</feature>
<dbReference type="PROSITE" id="PS00972">
    <property type="entry name" value="USP_1"/>
    <property type="match status" value="1"/>
</dbReference>
<dbReference type="AlphaFoldDB" id="A0A453RLX9"/>
<feature type="compositionally biased region" description="Polar residues" evidence="2">
    <location>
        <begin position="914"/>
        <end position="929"/>
    </location>
</feature>
<dbReference type="PROSITE" id="PS50235">
    <property type="entry name" value="USP_3"/>
    <property type="match status" value="1"/>
</dbReference>
<feature type="compositionally biased region" description="Polar residues" evidence="2">
    <location>
        <begin position="983"/>
        <end position="1008"/>
    </location>
</feature>
<dbReference type="PROSITE" id="PS00973">
    <property type="entry name" value="USP_2"/>
    <property type="match status" value="1"/>
</dbReference>
<dbReference type="GO" id="GO:0016579">
    <property type="term" value="P:protein deubiquitination"/>
    <property type="evidence" value="ECO:0007669"/>
    <property type="project" value="InterPro"/>
</dbReference>
<keyword evidence="5" id="KW-1185">Reference proteome</keyword>
<dbReference type="InterPro" id="IPR001394">
    <property type="entry name" value="Peptidase_C19_UCH"/>
</dbReference>
<protein>
    <recommendedName>
        <fullName evidence="3">USP domain-containing protein</fullName>
    </recommendedName>
</protein>
<dbReference type="PANTHER" id="PTHR24006">
    <property type="entry name" value="UBIQUITIN CARBOXYL-TERMINAL HYDROLASE"/>
    <property type="match status" value="1"/>
</dbReference>
<comment type="similarity">
    <text evidence="1">Belongs to the peptidase C19 family.</text>
</comment>
<organism evidence="4 5">
    <name type="scientific">Aegilops tauschii subsp. strangulata</name>
    <name type="common">Goatgrass</name>
    <dbReference type="NCBI Taxonomy" id="200361"/>
    <lineage>
        <taxon>Eukaryota</taxon>
        <taxon>Viridiplantae</taxon>
        <taxon>Streptophyta</taxon>
        <taxon>Embryophyta</taxon>
        <taxon>Tracheophyta</taxon>
        <taxon>Spermatophyta</taxon>
        <taxon>Magnoliopsida</taxon>
        <taxon>Liliopsida</taxon>
        <taxon>Poales</taxon>
        <taxon>Poaceae</taxon>
        <taxon>BOP clade</taxon>
        <taxon>Pooideae</taxon>
        <taxon>Triticodae</taxon>
        <taxon>Triticeae</taxon>
        <taxon>Triticinae</taxon>
        <taxon>Aegilops</taxon>
    </lineage>
</organism>
<dbReference type="Pfam" id="PF00443">
    <property type="entry name" value="UCH"/>
    <property type="match status" value="1"/>
</dbReference>
<dbReference type="SUPFAM" id="SSF57850">
    <property type="entry name" value="RING/U-box"/>
    <property type="match status" value="2"/>
</dbReference>
<dbReference type="EnsemblPlants" id="AET7Gv20632900.2">
    <property type="protein sequence ID" value="AET7Gv20632900.2"/>
    <property type="gene ID" value="AET7Gv20632900"/>
</dbReference>
<feature type="domain" description="USP" evidence="3">
    <location>
        <begin position="524"/>
        <end position="1155"/>
    </location>
</feature>
<feature type="compositionally biased region" description="Basic and acidic residues" evidence="2">
    <location>
        <begin position="697"/>
        <end position="709"/>
    </location>
</feature>
<dbReference type="InterPro" id="IPR038765">
    <property type="entry name" value="Papain-like_cys_pep_sf"/>
</dbReference>
<proteinExistence type="inferred from homology"/>
<dbReference type="InterPro" id="IPR028889">
    <property type="entry name" value="USP"/>
</dbReference>
<dbReference type="GO" id="GO:0004843">
    <property type="term" value="F:cysteine-type deubiquitinase activity"/>
    <property type="evidence" value="ECO:0007669"/>
    <property type="project" value="InterPro"/>
</dbReference>
<feature type="region of interest" description="Disordered" evidence="2">
    <location>
        <begin position="874"/>
        <end position="939"/>
    </location>
</feature>
<evidence type="ECO:0000313" key="4">
    <source>
        <dbReference type="EnsemblPlants" id="AET7Gv20632900.2"/>
    </source>
</evidence>
<dbReference type="PANTHER" id="PTHR24006:SF932">
    <property type="entry name" value="USP DOMAIN-CONTAINING PROTEIN"/>
    <property type="match status" value="1"/>
</dbReference>
<feature type="region of interest" description="Disordered" evidence="2">
    <location>
        <begin position="1"/>
        <end position="54"/>
    </location>
</feature>
<dbReference type="STRING" id="200361.A0A453RLX9"/>
<evidence type="ECO:0000313" key="5">
    <source>
        <dbReference type="Proteomes" id="UP000015105"/>
    </source>
</evidence>
<feature type="region of interest" description="Disordered" evidence="2">
    <location>
        <begin position="681"/>
        <end position="709"/>
    </location>
</feature>
<reference evidence="4" key="4">
    <citation type="submission" date="2019-03" db="UniProtKB">
        <authorList>
            <consortium name="EnsemblPlants"/>
        </authorList>
    </citation>
    <scope>IDENTIFICATION</scope>
</reference>
<dbReference type="Gene3D" id="3.90.70.10">
    <property type="entry name" value="Cysteine proteinases"/>
    <property type="match status" value="2"/>
</dbReference>
<evidence type="ECO:0000259" key="3">
    <source>
        <dbReference type="PROSITE" id="PS50235"/>
    </source>
</evidence>
<reference evidence="4" key="3">
    <citation type="journal article" date="2017" name="Nature">
        <title>Genome sequence of the progenitor of the wheat D genome Aegilops tauschii.</title>
        <authorList>
            <person name="Luo M.C."/>
            <person name="Gu Y.Q."/>
            <person name="Puiu D."/>
            <person name="Wang H."/>
            <person name="Twardziok S.O."/>
            <person name="Deal K.R."/>
            <person name="Huo N."/>
            <person name="Zhu T."/>
            <person name="Wang L."/>
            <person name="Wang Y."/>
            <person name="McGuire P.E."/>
            <person name="Liu S."/>
            <person name="Long H."/>
            <person name="Ramasamy R.K."/>
            <person name="Rodriguez J.C."/>
            <person name="Van S.L."/>
            <person name="Yuan L."/>
            <person name="Wang Z."/>
            <person name="Xia Z."/>
            <person name="Xiao L."/>
            <person name="Anderson O.D."/>
            <person name="Ouyang S."/>
            <person name="Liang Y."/>
            <person name="Zimin A.V."/>
            <person name="Pertea G."/>
            <person name="Qi P."/>
            <person name="Bennetzen J.L."/>
            <person name="Dai X."/>
            <person name="Dawson M.W."/>
            <person name="Muller H.G."/>
            <person name="Kugler K."/>
            <person name="Rivarola-Duarte L."/>
            <person name="Spannagl M."/>
            <person name="Mayer K.F.X."/>
            <person name="Lu F.H."/>
            <person name="Bevan M.W."/>
            <person name="Leroy P."/>
            <person name="Li P."/>
            <person name="You F.M."/>
            <person name="Sun Q."/>
            <person name="Liu Z."/>
            <person name="Lyons E."/>
            <person name="Wicker T."/>
            <person name="Salzberg S.L."/>
            <person name="Devos K.M."/>
            <person name="Dvorak J."/>
        </authorList>
    </citation>
    <scope>NUCLEOTIDE SEQUENCE [LARGE SCALE GENOMIC DNA]</scope>
    <source>
        <strain evidence="4">cv. AL8/78</strain>
    </source>
</reference>
<dbReference type="SUPFAM" id="SSF54001">
    <property type="entry name" value="Cysteine proteinases"/>
    <property type="match status" value="1"/>
</dbReference>
<reference evidence="5" key="1">
    <citation type="journal article" date="2014" name="Science">
        <title>Ancient hybridizations among the ancestral genomes of bread wheat.</title>
        <authorList>
            <consortium name="International Wheat Genome Sequencing Consortium,"/>
            <person name="Marcussen T."/>
            <person name="Sandve S.R."/>
            <person name="Heier L."/>
            <person name="Spannagl M."/>
            <person name="Pfeifer M."/>
            <person name="Jakobsen K.S."/>
            <person name="Wulff B.B."/>
            <person name="Steuernagel B."/>
            <person name="Mayer K.F."/>
            <person name="Olsen O.A."/>
        </authorList>
    </citation>
    <scope>NUCLEOTIDE SEQUENCE [LARGE SCALE GENOMIC DNA]</scope>
    <source>
        <strain evidence="5">cv. AL8/78</strain>
    </source>
</reference>
<feature type="region of interest" description="Disordered" evidence="2">
    <location>
        <begin position="951"/>
        <end position="1019"/>
    </location>
</feature>